<accession>A0ABX2GTE9</accession>
<feature type="domain" description="VWFA" evidence="1">
    <location>
        <begin position="17"/>
        <end position="191"/>
    </location>
</feature>
<protein>
    <submittedName>
        <fullName evidence="2">VWA domain-containing protein</fullName>
    </submittedName>
</protein>
<dbReference type="PROSITE" id="PS50234">
    <property type="entry name" value="VWFA"/>
    <property type="match status" value="1"/>
</dbReference>
<dbReference type="Pfam" id="PF00092">
    <property type="entry name" value="VWA"/>
    <property type="match status" value="1"/>
</dbReference>
<evidence type="ECO:0000313" key="3">
    <source>
        <dbReference type="Proteomes" id="UP000821846"/>
    </source>
</evidence>
<name>A0ABX2GTE9_9FIRM</name>
<dbReference type="RefSeq" id="WP_173865453.1">
    <property type="nucleotide sequence ID" value="NZ_JAAWUU010000001.1"/>
</dbReference>
<evidence type="ECO:0000313" key="2">
    <source>
        <dbReference type="EMBL" id="NSG28710.1"/>
    </source>
</evidence>
<dbReference type="Gene3D" id="3.40.50.410">
    <property type="entry name" value="von Willebrand factor, type A domain"/>
    <property type="match status" value="1"/>
</dbReference>
<evidence type="ECO:0000259" key="1">
    <source>
        <dbReference type="PROSITE" id="PS50234"/>
    </source>
</evidence>
<reference evidence="2 3" key="1">
    <citation type="journal article" date="2020" name="Cell Host Microbe">
        <title>Functional and Genomic Variation between Human-Derived Isolates of Lachnospiraceae Reveals Inter- and Intra-Species Diversity.</title>
        <authorList>
            <person name="Sorbara M.T."/>
            <person name="Littmann E.R."/>
            <person name="Fontana E."/>
            <person name="Moody T.U."/>
            <person name="Kohout C.E."/>
            <person name="Gjonbalaj M."/>
            <person name="Eaton V."/>
            <person name="Seok R."/>
            <person name="Leiner I.M."/>
            <person name="Pamer E.G."/>
        </authorList>
    </citation>
    <scope>NUCLEOTIDE SEQUENCE [LARGE SCALE GENOMIC DNA]</scope>
    <source>
        <strain evidence="2 3">MSK.14.16</strain>
    </source>
</reference>
<dbReference type="InterPro" id="IPR036465">
    <property type="entry name" value="vWFA_dom_sf"/>
</dbReference>
<proteinExistence type="predicted"/>
<comment type="caution">
    <text evidence="2">The sequence shown here is derived from an EMBL/GenBank/DDBJ whole genome shotgun (WGS) entry which is preliminary data.</text>
</comment>
<dbReference type="Proteomes" id="UP000821846">
    <property type="component" value="Unassembled WGS sequence"/>
</dbReference>
<organism evidence="2 3">
    <name type="scientific">Faecalicatena fissicatena</name>
    <dbReference type="NCBI Taxonomy" id="290055"/>
    <lineage>
        <taxon>Bacteria</taxon>
        <taxon>Bacillati</taxon>
        <taxon>Bacillota</taxon>
        <taxon>Clostridia</taxon>
        <taxon>Lachnospirales</taxon>
        <taxon>Lachnospiraceae</taxon>
        <taxon>Faecalicatena</taxon>
    </lineage>
</organism>
<sequence>MEVLQRPGGELATRPIHFFWVVDCSGSMYGEKIGIVNNTIQECIPEMRSAADNNPNAQLLIRALQFSSGASWITSSPVPVEDYGWEDMDANGLTELGKAFDLLAAQLSIPPMPERALPPVIVLLSDGQPTDDYKKSMEKLKKRPWFRKAVKIAISIGQDADDEVLIEFAGNKELVLQANNATALAKMIKWASTTASMVSAPSSKPMNSVATSVPAAFSSTPAVASGASGAASTSADDPFAPANNGAPLVLDMSNIPNPDDFDEGAVW</sequence>
<dbReference type="SUPFAM" id="SSF53300">
    <property type="entry name" value="vWA-like"/>
    <property type="match status" value="1"/>
</dbReference>
<dbReference type="InterPro" id="IPR002035">
    <property type="entry name" value="VWF_A"/>
</dbReference>
<keyword evidence="3" id="KW-1185">Reference proteome</keyword>
<dbReference type="EMBL" id="JAAWUZ010000001">
    <property type="protein sequence ID" value="NSG28710.1"/>
    <property type="molecule type" value="Genomic_DNA"/>
</dbReference>
<gene>
    <name evidence="2" type="ORF">HFM93_00170</name>
</gene>